<sequence length="247" mass="26575">MPGAGSSASAAATQTGGVAKPPKFIKCGIANCETCTNLQGCDKFQHGFILFEKTCVISHPLAEPLKSLASYRTSPGCTLECYDCLSGVCFRCNRNYEINTDRTCTKICQHLDLNQACVDQTAQRCGVTGQKMRCNCGAAAQHCMTCKISTAAPIQCQTCLPGYVLEGGSCERCAQTFVRYASYCIPEDLCPGTGSQSTLSCSEIVVMCVIILICLIGAAISCVEKRLQTAASSRKTIIYTQPWQDYE</sequence>
<keyword evidence="1" id="KW-1133">Transmembrane helix</keyword>
<dbReference type="VEuPathDB" id="GiardiaDB:SS50377_26078"/>
<organism evidence="2">
    <name type="scientific">Spironucleus salmonicida</name>
    <dbReference type="NCBI Taxonomy" id="348837"/>
    <lineage>
        <taxon>Eukaryota</taxon>
        <taxon>Metamonada</taxon>
        <taxon>Diplomonadida</taxon>
        <taxon>Hexamitidae</taxon>
        <taxon>Hexamitinae</taxon>
        <taxon>Spironucleus</taxon>
    </lineage>
</organism>
<accession>V6M0T4</accession>
<evidence type="ECO:0000313" key="2">
    <source>
        <dbReference type="EMBL" id="EST46744.1"/>
    </source>
</evidence>
<reference evidence="3" key="2">
    <citation type="submission" date="2020-12" db="EMBL/GenBank/DDBJ databases">
        <title>New Spironucleus salmonicida genome in near-complete chromosomes.</title>
        <authorList>
            <person name="Xu F."/>
            <person name="Kurt Z."/>
            <person name="Jimenez-Gonzalez A."/>
            <person name="Astvaldsson A."/>
            <person name="Andersson J.O."/>
            <person name="Svard S.G."/>
        </authorList>
    </citation>
    <scope>NUCLEOTIDE SEQUENCE</scope>
    <source>
        <strain evidence="3">ATCC 50377</strain>
    </source>
</reference>
<dbReference type="EMBL" id="AUWU02000006">
    <property type="protein sequence ID" value="KAH0571884.1"/>
    <property type="molecule type" value="Genomic_DNA"/>
</dbReference>
<evidence type="ECO:0000256" key="1">
    <source>
        <dbReference type="SAM" id="Phobius"/>
    </source>
</evidence>
<evidence type="ECO:0000313" key="4">
    <source>
        <dbReference type="EMBL" id="KAH0571884.1"/>
    </source>
</evidence>
<keyword evidence="5" id="KW-1185">Reference proteome</keyword>
<gene>
    <name evidence="2" type="ORF">SS50377_13234</name>
    <name evidence="3" type="ORF">SS50377_26078</name>
    <name evidence="4" type="ORF">SS50377_26083</name>
</gene>
<name>V6M0T4_9EUKA</name>
<keyword evidence="1" id="KW-0812">Transmembrane</keyword>
<proteinExistence type="predicted"/>
<evidence type="ECO:0000313" key="5">
    <source>
        <dbReference type="Proteomes" id="UP000018208"/>
    </source>
</evidence>
<evidence type="ECO:0000313" key="3">
    <source>
        <dbReference type="EMBL" id="KAH0571880.1"/>
    </source>
</evidence>
<dbReference type="SUPFAM" id="SSF57184">
    <property type="entry name" value="Growth factor receptor domain"/>
    <property type="match status" value="1"/>
</dbReference>
<reference evidence="2 3" key="1">
    <citation type="journal article" date="2014" name="PLoS Genet.">
        <title>The Genome of Spironucleus salmonicida Highlights a Fish Pathogen Adapted to Fluctuating Environments.</title>
        <authorList>
            <person name="Xu F."/>
            <person name="Jerlstrom-Hultqvist J."/>
            <person name="Einarsson E."/>
            <person name="Astvaldsson A."/>
            <person name="Svard S.G."/>
            <person name="Andersson J.O."/>
        </authorList>
    </citation>
    <scope>NUCLEOTIDE SEQUENCE</scope>
    <source>
        <strain evidence="3">ATCC 50377</strain>
    </source>
</reference>
<dbReference type="AlphaFoldDB" id="V6M0T4"/>
<dbReference type="EMBL" id="KI546066">
    <property type="protein sequence ID" value="EST46744.1"/>
    <property type="molecule type" value="Genomic_DNA"/>
</dbReference>
<dbReference type="OrthoDB" id="10268124at2759"/>
<dbReference type="Proteomes" id="UP000018208">
    <property type="component" value="Unassembled WGS sequence"/>
</dbReference>
<feature type="transmembrane region" description="Helical" evidence="1">
    <location>
        <begin position="204"/>
        <end position="223"/>
    </location>
</feature>
<protein>
    <submittedName>
        <fullName evidence="2">Cysteine-rich membrane protein 2</fullName>
    </submittedName>
</protein>
<dbReference type="VEuPathDB" id="GiardiaDB:SS50377_26083"/>
<dbReference type="EMBL" id="AUWU02000006">
    <property type="protein sequence ID" value="KAH0571880.1"/>
    <property type="molecule type" value="Genomic_DNA"/>
</dbReference>
<dbReference type="InterPro" id="IPR009030">
    <property type="entry name" value="Growth_fac_rcpt_cys_sf"/>
</dbReference>
<keyword evidence="1" id="KW-0472">Membrane</keyword>